<name>A0A9D1IMG4_9BACT</name>
<dbReference type="GO" id="GO:0006084">
    <property type="term" value="P:acetyl-CoA metabolic process"/>
    <property type="evidence" value="ECO:0007669"/>
    <property type="project" value="InterPro"/>
</dbReference>
<evidence type="ECO:0000256" key="1">
    <source>
        <dbReference type="ARBA" id="ARBA00009632"/>
    </source>
</evidence>
<evidence type="ECO:0000256" key="2">
    <source>
        <dbReference type="PIRSR" id="PIRSR617821-1"/>
    </source>
</evidence>
<accession>A0A9D1IMG4</accession>
<gene>
    <name evidence="6" type="ORF">IAD18_06520</name>
</gene>
<feature type="active site" description="5-glutamyl coenzyme A thioester intermediate" evidence="2">
    <location>
        <position position="284"/>
    </location>
</feature>
<proteinExistence type="inferred from homology"/>
<dbReference type="FunFam" id="3.40.1080.20:FF:000001">
    <property type="entry name" value="Acetyl-CoA hydrolase Ach1"/>
    <property type="match status" value="1"/>
</dbReference>
<feature type="domain" description="Acetyl-CoA hydrolase/transferase C-terminal" evidence="5">
    <location>
        <begin position="316"/>
        <end position="459"/>
    </location>
</feature>
<dbReference type="PANTHER" id="PTHR43609">
    <property type="entry name" value="ACETYL-COA HYDROLASE"/>
    <property type="match status" value="1"/>
</dbReference>
<comment type="similarity">
    <text evidence="1">Belongs to the acetyl-CoA hydrolase/transferase family.</text>
</comment>
<sequence length="497" mass="54705">MAFPIITAAEAAELVKNGDSVAFSGFTAAGTPKFVAPAIAEKAIKEHEAGRPFKINVFTGASTNDYTDGALARANAVEFRTPYQSCKDTRARINNHDINYVDMHLSHLAQDMRYHFFGKIDLAIIEASEVSDKGEIVLGPGVGNIPTFARMADKIVIELNEHIPTAIKGLHDIYMPLDPPYRREIPIYKPSDRIGDPVLKVDPAKIVGIVKTYNTDHVHGFTPIDETTMRIGENVCKFLIGELKAGRIPKEFLPLQSGVGNIANAVLHGLEASPEIPQFDMYTEVIQDAVLDLMEKGKCRFGSTCSLTFSDETMDRFFNNIDFFRDKVLIRPGEISNNPEVIRRLGVISMNTALEADIFGNVNSTHVVGTKMMNGIGGSGDFTRNAYISIFSCPSVTKEGKISNIVPMVSHLDHSEHSVCVVITDQGIADLRGKSPIQRAEAIIENCAHPDYRPLLRDYLKISKGGHTPHTLRAAFAFHEEFGNSGDMSKTDFSKYC</sequence>
<dbReference type="Pfam" id="PF02550">
    <property type="entry name" value="AcetylCoA_hydro"/>
    <property type="match status" value="1"/>
</dbReference>
<dbReference type="InterPro" id="IPR046433">
    <property type="entry name" value="ActCoA_hydro"/>
</dbReference>
<dbReference type="SUPFAM" id="SSF100950">
    <property type="entry name" value="NagB/RpiA/CoA transferase-like"/>
    <property type="match status" value="2"/>
</dbReference>
<dbReference type="InterPro" id="IPR017821">
    <property type="entry name" value="Succinate_CoA_transferase"/>
</dbReference>
<evidence type="ECO:0000259" key="4">
    <source>
        <dbReference type="Pfam" id="PF02550"/>
    </source>
</evidence>
<dbReference type="NCBIfam" id="TIGR03458">
    <property type="entry name" value="YgfH_subfam"/>
    <property type="match status" value="1"/>
</dbReference>
<reference evidence="6" key="1">
    <citation type="submission" date="2020-10" db="EMBL/GenBank/DDBJ databases">
        <authorList>
            <person name="Gilroy R."/>
        </authorList>
    </citation>
    <scope>NUCLEOTIDE SEQUENCE</scope>
    <source>
        <strain evidence="6">17073</strain>
    </source>
</reference>
<feature type="binding site" evidence="3">
    <location>
        <position position="374"/>
    </location>
    <ligand>
        <name>CoA</name>
        <dbReference type="ChEBI" id="CHEBI:57287"/>
    </ligand>
</feature>
<dbReference type="InterPro" id="IPR003702">
    <property type="entry name" value="ActCoA_hydro_N"/>
</dbReference>
<evidence type="ECO:0000256" key="3">
    <source>
        <dbReference type="PIRSR" id="PIRSR617821-2"/>
    </source>
</evidence>
<dbReference type="InterPro" id="IPR026888">
    <property type="entry name" value="AcetylCoA_hyd_C"/>
</dbReference>
<dbReference type="Pfam" id="PF13336">
    <property type="entry name" value="AcetylCoA_hyd_C"/>
    <property type="match status" value="1"/>
</dbReference>
<dbReference type="GO" id="GO:0006083">
    <property type="term" value="P:acetate metabolic process"/>
    <property type="evidence" value="ECO:0007669"/>
    <property type="project" value="InterPro"/>
</dbReference>
<protein>
    <submittedName>
        <fullName evidence="6">Succinate CoA transferase</fullName>
    </submittedName>
</protein>
<dbReference type="InterPro" id="IPR038460">
    <property type="entry name" value="AcetylCoA_hyd_C_sf"/>
</dbReference>
<reference evidence="6" key="2">
    <citation type="journal article" date="2021" name="PeerJ">
        <title>Extensive microbial diversity within the chicken gut microbiome revealed by metagenomics and culture.</title>
        <authorList>
            <person name="Gilroy R."/>
            <person name="Ravi A."/>
            <person name="Getino M."/>
            <person name="Pursley I."/>
            <person name="Horton D.L."/>
            <person name="Alikhan N.F."/>
            <person name="Baker D."/>
            <person name="Gharbi K."/>
            <person name="Hall N."/>
            <person name="Watson M."/>
            <person name="Adriaenssens E.M."/>
            <person name="Foster-Nyarko E."/>
            <person name="Jarju S."/>
            <person name="Secka A."/>
            <person name="Antonio M."/>
            <person name="Oren A."/>
            <person name="Chaudhuri R.R."/>
            <person name="La Ragione R."/>
            <person name="Hildebrand F."/>
            <person name="Pallen M.J."/>
        </authorList>
    </citation>
    <scope>NUCLEOTIDE SEQUENCE</scope>
    <source>
        <strain evidence="6">17073</strain>
    </source>
</reference>
<evidence type="ECO:0000259" key="5">
    <source>
        <dbReference type="Pfam" id="PF13336"/>
    </source>
</evidence>
<dbReference type="AlphaFoldDB" id="A0A9D1IMG4"/>
<dbReference type="Gene3D" id="3.30.750.70">
    <property type="entry name" value="4-hydroxybutyrate coenzyme like domains"/>
    <property type="match status" value="1"/>
</dbReference>
<dbReference type="Gene3D" id="3.40.1080.20">
    <property type="entry name" value="Acetyl-CoA hydrolase/transferase C-terminal domain"/>
    <property type="match status" value="1"/>
</dbReference>
<organism evidence="6 7">
    <name type="scientific">Candidatus Limisoma intestinavium</name>
    <dbReference type="NCBI Taxonomy" id="2840856"/>
    <lineage>
        <taxon>Bacteria</taxon>
        <taxon>Pseudomonadati</taxon>
        <taxon>Bacteroidota</taxon>
        <taxon>Bacteroidia</taxon>
        <taxon>Bacteroidales</taxon>
        <taxon>Candidatus Limisoma</taxon>
    </lineage>
</organism>
<evidence type="ECO:0000313" key="7">
    <source>
        <dbReference type="Proteomes" id="UP000824076"/>
    </source>
</evidence>
<dbReference type="InterPro" id="IPR037171">
    <property type="entry name" value="NagB/RpiA_transferase-like"/>
</dbReference>
<dbReference type="GO" id="GO:0003986">
    <property type="term" value="F:acetyl-CoA hydrolase activity"/>
    <property type="evidence" value="ECO:0007669"/>
    <property type="project" value="TreeGrafter"/>
</dbReference>
<feature type="binding site" evidence="3">
    <location>
        <position position="378"/>
    </location>
    <ligand>
        <name>CoA</name>
        <dbReference type="ChEBI" id="CHEBI:57287"/>
    </ligand>
</feature>
<comment type="caution">
    <text evidence="6">The sequence shown here is derived from an EMBL/GenBank/DDBJ whole genome shotgun (WGS) entry which is preliminary data.</text>
</comment>
<feature type="binding site" evidence="3">
    <location>
        <position position="398"/>
    </location>
    <ligand>
        <name>CoA</name>
        <dbReference type="ChEBI" id="CHEBI:57287"/>
    </ligand>
</feature>
<dbReference type="Gene3D" id="3.40.1080.10">
    <property type="entry name" value="Glutaconate Coenzyme A-transferase"/>
    <property type="match status" value="1"/>
</dbReference>
<dbReference type="EMBL" id="DVMS01000184">
    <property type="protein sequence ID" value="HIU39301.1"/>
    <property type="molecule type" value="Genomic_DNA"/>
</dbReference>
<dbReference type="Proteomes" id="UP000824076">
    <property type="component" value="Unassembled WGS sequence"/>
</dbReference>
<dbReference type="GO" id="GO:0008775">
    <property type="term" value="F:acetate CoA-transferase activity"/>
    <property type="evidence" value="ECO:0007669"/>
    <property type="project" value="InterPro"/>
</dbReference>
<keyword evidence="6" id="KW-0808">Transferase</keyword>
<evidence type="ECO:0000313" key="6">
    <source>
        <dbReference type="EMBL" id="HIU39301.1"/>
    </source>
</evidence>
<feature type="domain" description="Acetyl-CoA hydrolase/transferase N-terminal" evidence="4">
    <location>
        <begin position="7"/>
        <end position="210"/>
    </location>
</feature>
<dbReference type="PANTHER" id="PTHR43609:SF1">
    <property type="entry name" value="ACETYL-COA HYDROLASE"/>
    <property type="match status" value="1"/>
</dbReference>